<dbReference type="InterPro" id="IPR036770">
    <property type="entry name" value="Ankyrin_rpt-contain_sf"/>
</dbReference>
<feature type="repeat" description="ANK" evidence="12">
    <location>
        <begin position="259"/>
        <end position="291"/>
    </location>
</feature>
<feature type="coiled-coil region" evidence="13">
    <location>
        <begin position="1002"/>
        <end position="1071"/>
    </location>
</feature>
<name>A0A6F9DWC5_9ASCI</name>
<feature type="repeat" description="ANK" evidence="12">
    <location>
        <begin position="292"/>
        <end position="332"/>
    </location>
</feature>
<proteinExistence type="evidence at transcript level"/>
<dbReference type="Pfam" id="PF13637">
    <property type="entry name" value="Ank_4"/>
    <property type="match status" value="1"/>
</dbReference>
<evidence type="ECO:0000256" key="15">
    <source>
        <dbReference type="SAM" id="Phobius"/>
    </source>
</evidence>
<dbReference type="InterPro" id="IPR052076">
    <property type="entry name" value="TRP_cation_channel"/>
</dbReference>
<evidence type="ECO:0000256" key="3">
    <source>
        <dbReference type="ARBA" id="ARBA00022606"/>
    </source>
</evidence>
<feature type="transmembrane region" description="Helical" evidence="15">
    <location>
        <begin position="746"/>
        <end position="765"/>
    </location>
</feature>
<keyword evidence="6 15" id="KW-1133">Transmembrane helix</keyword>
<dbReference type="SMART" id="SM00248">
    <property type="entry name" value="ANK"/>
    <property type="match status" value="10"/>
</dbReference>
<feature type="compositionally biased region" description="Basic and acidic residues" evidence="14">
    <location>
        <begin position="15"/>
        <end position="34"/>
    </location>
</feature>
<accession>A0A6F9DWC5</accession>
<dbReference type="Pfam" id="PF00520">
    <property type="entry name" value="Ion_trans"/>
    <property type="match status" value="1"/>
</dbReference>
<feature type="region of interest" description="Disordered" evidence="14">
    <location>
        <begin position="1"/>
        <end position="86"/>
    </location>
</feature>
<dbReference type="EMBL" id="LR791414">
    <property type="protein sequence ID" value="CAB3267276.1"/>
    <property type="molecule type" value="mRNA"/>
</dbReference>
<keyword evidence="5" id="KW-0677">Repeat</keyword>
<dbReference type="Pfam" id="PF00023">
    <property type="entry name" value="Ank"/>
    <property type="match status" value="1"/>
</dbReference>
<dbReference type="InterPro" id="IPR002110">
    <property type="entry name" value="Ankyrin_rpt"/>
</dbReference>
<keyword evidence="7 12" id="KW-0040">ANK repeat</keyword>
<dbReference type="PROSITE" id="PS50297">
    <property type="entry name" value="ANK_REP_REGION"/>
    <property type="match status" value="3"/>
</dbReference>
<evidence type="ECO:0000259" key="16">
    <source>
        <dbReference type="Pfam" id="PF00520"/>
    </source>
</evidence>
<evidence type="ECO:0000256" key="12">
    <source>
        <dbReference type="PROSITE-ProRule" id="PRU00023"/>
    </source>
</evidence>
<gene>
    <name evidence="17" type="primary">Trpa1-006</name>
</gene>
<keyword evidence="13" id="KW-0175">Coiled coil</keyword>
<dbReference type="Gene3D" id="1.20.1270.70">
    <property type="entry name" value="Designed single chain three-helix bundle"/>
    <property type="match status" value="1"/>
</dbReference>
<feature type="repeat" description="ANK" evidence="12">
    <location>
        <begin position="159"/>
        <end position="200"/>
    </location>
</feature>
<dbReference type="InterPro" id="IPR005821">
    <property type="entry name" value="Ion_trans_dom"/>
</dbReference>
<evidence type="ECO:0000256" key="1">
    <source>
        <dbReference type="ARBA" id="ARBA00004141"/>
    </source>
</evidence>
<evidence type="ECO:0000256" key="11">
    <source>
        <dbReference type="ARBA" id="ARBA00036634"/>
    </source>
</evidence>
<sequence>MDYDDDDAASSDQSKPTHVEDVKVQVIDEKKQLLDRGMSQSTQSLINWDEEAHTSKHEKSKSEEIPLKEIQRSSPNRFDKPSHMKNVDGIGLHEIAREGDVNKMRKKIQKLNPSIVTEHINKKNDCGQTALHCAVLFDHFEMCFLLVEHGADVNICDNEGQTALHKVALCTSKFFYQAVLIIELVKYLLEKGARIDIRNIDGCTPFYCAAKCGYLETMELLLNELIYFTHAEEYKHGQDKNLSNSSIVAEQINKKDGYDGRTLLHYAVILKQKVRCALLIEHGADINICDNGGLTPLHLVVHDPLNPLKKSSDIQLMKYLLEKGAHVDIKDCFGCTPLYYATRDYSVECMKLLLKASMHFRHAGETNDNILNPSLVTELLYKYDNYGLTFLYYAAALRNIEICKLVVEKVTDINVCDVRDRNALHYLMGFSFQTSHTSIQFFDHLLEMMLNAGANINAMNNKCESPLHLACTAGHTEIVGVLLQHNADVTQHGYDRRNALEYAILKQNTLCARKIIENEDWKKALSNRSKYIYGDDGMYIDTPMRRLIRKIPKIAEQGFKKCITSDGNHSDDYEFFKVKFDYEFLDDEFSSWSRGDGSAKVYDDFGYVVKDAVPYSDDVNLLKKNHPLNIMVEEKRYNLLLHPLVVSLLDYKWRKFVRPVYIFNLSLYVMFMGFFNVYMLMMPPPYSIDSSNMTSSCVAITTEAQPKFGRCYDYNLWGIVAKYFVIVFSALNLFKELSQAYLNKISYFQSFTNLFEVSLYILAILTVYSDTNSAGPNYYGVRENWQWQIGAVSIFLSWMVLIMFIRNQPTFGIYVLMFTEVLQTFLKFFIVFVLFILGFAFSFHCLLQNHYAFREWWTAVIKTSLMMIGEFQFEDIFVAQVEAIETGADEHTITVSTVNYQAVSYILFVIFVIIMSIIIMNLLVGLAVDDIKSVQENAEIERLKMQVKLTLDVQYTLPLFIRRRVVRKCRRFFPNIHRKKSSLKQWWSAAENLNASTISGALNSEKNEHDKMEKRVKSLDKKVEFLDGKVESLNGKVESLDGKVESLDGKVECLKGDVESLKEQIVTLDNRSKSMEGVMSAIASHFNIGAGQGDDDDKM</sequence>
<protein>
    <submittedName>
        <fullName evidence="17">Transient receptor potential cation channel subfamily A member 1 homolog</fullName>
    </submittedName>
</protein>
<keyword evidence="17" id="KW-0675">Receptor</keyword>
<feature type="transmembrane region" description="Helical" evidence="15">
    <location>
        <begin position="825"/>
        <end position="847"/>
    </location>
</feature>
<evidence type="ECO:0000256" key="6">
    <source>
        <dbReference type="ARBA" id="ARBA00022989"/>
    </source>
</evidence>
<evidence type="ECO:0000256" key="13">
    <source>
        <dbReference type="SAM" id="Coils"/>
    </source>
</evidence>
<feature type="transmembrane region" description="Helical" evidence="15">
    <location>
        <begin position="661"/>
        <end position="681"/>
    </location>
</feature>
<evidence type="ECO:0000256" key="7">
    <source>
        <dbReference type="ARBA" id="ARBA00023043"/>
    </source>
</evidence>
<dbReference type="PANTHER" id="PTHR47143:SF3">
    <property type="entry name" value="PWWP DOMAIN-CONTAINING PROTEIN"/>
    <property type="match status" value="1"/>
</dbReference>
<comment type="catalytic activity">
    <reaction evidence="11">
        <text>Ca(2+)(in) = Ca(2+)(out)</text>
        <dbReference type="Rhea" id="RHEA:29671"/>
        <dbReference type="ChEBI" id="CHEBI:29108"/>
    </reaction>
</comment>
<keyword evidence="8" id="KW-0406">Ion transport</keyword>
<keyword evidence="9 15" id="KW-0472">Membrane</keyword>
<evidence type="ECO:0000256" key="5">
    <source>
        <dbReference type="ARBA" id="ARBA00022737"/>
    </source>
</evidence>
<evidence type="ECO:0000313" key="17">
    <source>
        <dbReference type="EMBL" id="CAB3267276.1"/>
    </source>
</evidence>
<reference evidence="17" key="1">
    <citation type="submission" date="2020-04" db="EMBL/GenBank/DDBJ databases">
        <authorList>
            <person name="Neveu A P."/>
        </authorList>
    </citation>
    <scope>NUCLEOTIDE SEQUENCE</scope>
    <source>
        <tissue evidence="17">Whole embryo</tissue>
    </source>
</reference>
<feature type="repeat" description="ANK" evidence="12">
    <location>
        <begin position="462"/>
        <end position="494"/>
    </location>
</feature>
<dbReference type="PANTHER" id="PTHR47143">
    <property type="entry name" value="TRANSIENT RECEPTOR POTENTIAL CATION CHANNEL PROTEIN PAINLESS"/>
    <property type="match status" value="1"/>
</dbReference>
<keyword evidence="3" id="KW-0716">Sensory transduction</keyword>
<dbReference type="PROSITE" id="PS50088">
    <property type="entry name" value="ANK_REPEAT"/>
    <property type="match status" value="5"/>
</dbReference>
<keyword evidence="4 15" id="KW-0812">Transmembrane</keyword>
<feature type="transmembrane region" description="Helical" evidence="15">
    <location>
        <begin position="785"/>
        <end position="805"/>
    </location>
</feature>
<feature type="domain" description="Ion transport" evidence="16">
    <location>
        <begin position="695"/>
        <end position="938"/>
    </location>
</feature>
<feature type="repeat" description="ANK" evidence="12">
    <location>
        <begin position="126"/>
        <end position="158"/>
    </location>
</feature>
<feature type="transmembrane region" description="Helical" evidence="15">
    <location>
        <begin position="905"/>
        <end position="928"/>
    </location>
</feature>
<dbReference type="Pfam" id="PF12796">
    <property type="entry name" value="Ank_2"/>
    <property type="match status" value="3"/>
</dbReference>
<organism evidence="17">
    <name type="scientific">Phallusia mammillata</name>
    <dbReference type="NCBI Taxonomy" id="59560"/>
    <lineage>
        <taxon>Eukaryota</taxon>
        <taxon>Metazoa</taxon>
        <taxon>Chordata</taxon>
        <taxon>Tunicata</taxon>
        <taxon>Ascidiacea</taxon>
        <taxon>Phlebobranchia</taxon>
        <taxon>Ascidiidae</taxon>
        <taxon>Phallusia</taxon>
    </lineage>
</organism>
<keyword evidence="2" id="KW-0813">Transport</keyword>
<comment type="subcellular location">
    <subcellularLocation>
        <location evidence="1">Membrane</location>
        <topology evidence="1">Multi-pass membrane protein</topology>
    </subcellularLocation>
</comment>
<dbReference type="AlphaFoldDB" id="A0A6F9DWC5"/>
<dbReference type="GO" id="GO:0005216">
    <property type="term" value="F:monoatomic ion channel activity"/>
    <property type="evidence" value="ECO:0007669"/>
    <property type="project" value="InterPro"/>
</dbReference>
<dbReference type="SUPFAM" id="SSF48403">
    <property type="entry name" value="Ankyrin repeat"/>
    <property type="match status" value="1"/>
</dbReference>
<evidence type="ECO:0000256" key="10">
    <source>
        <dbReference type="ARBA" id="ARBA00023303"/>
    </source>
</evidence>
<evidence type="ECO:0000256" key="9">
    <source>
        <dbReference type="ARBA" id="ARBA00023136"/>
    </source>
</evidence>
<keyword evidence="10" id="KW-0407">Ion channel</keyword>
<evidence type="ECO:0000256" key="8">
    <source>
        <dbReference type="ARBA" id="ARBA00023065"/>
    </source>
</evidence>
<feature type="transmembrane region" description="Helical" evidence="15">
    <location>
        <begin position="714"/>
        <end position="734"/>
    </location>
</feature>
<dbReference type="GO" id="GO:1902495">
    <property type="term" value="C:transmembrane transporter complex"/>
    <property type="evidence" value="ECO:0007669"/>
    <property type="project" value="TreeGrafter"/>
</dbReference>
<evidence type="ECO:0000256" key="4">
    <source>
        <dbReference type="ARBA" id="ARBA00022692"/>
    </source>
</evidence>
<dbReference type="Gene3D" id="1.25.40.20">
    <property type="entry name" value="Ankyrin repeat-containing domain"/>
    <property type="match status" value="4"/>
</dbReference>
<evidence type="ECO:0000256" key="2">
    <source>
        <dbReference type="ARBA" id="ARBA00022448"/>
    </source>
</evidence>
<feature type="compositionally biased region" description="Basic and acidic residues" evidence="14">
    <location>
        <begin position="50"/>
        <end position="86"/>
    </location>
</feature>
<evidence type="ECO:0000256" key="14">
    <source>
        <dbReference type="SAM" id="MobiDB-lite"/>
    </source>
</evidence>